<comment type="caution">
    <text evidence="6">The sequence shown here is derived from an EMBL/GenBank/DDBJ whole genome shotgun (WGS) entry which is preliminary data.</text>
</comment>
<proteinExistence type="predicted"/>
<evidence type="ECO:0000256" key="2">
    <source>
        <dbReference type="ARBA" id="ARBA00022679"/>
    </source>
</evidence>
<dbReference type="EMBL" id="QFFI01000011">
    <property type="protein sequence ID" value="PWG63391.1"/>
    <property type="molecule type" value="Genomic_DNA"/>
</dbReference>
<organism evidence="6 7">
    <name type="scientific">Sediminicurvatus halobius</name>
    <dbReference type="NCBI Taxonomy" id="2182432"/>
    <lineage>
        <taxon>Bacteria</taxon>
        <taxon>Pseudomonadati</taxon>
        <taxon>Pseudomonadota</taxon>
        <taxon>Gammaproteobacteria</taxon>
        <taxon>Chromatiales</taxon>
        <taxon>Ectothiorhodospiraceae</taxon>
        <taxon>Sediminicurvatus</taxon>
    </lineage>
</organism>
<dbReference type="PANTHER" id="PTHR10434:SF40">
    <property type="entry name" value="1-ACYL-SN-GLYCEROL-3-PHOSPHATE ACYLTRANSFERASE"/>
    <property type="match status" value="1"/>
</dbReference>
<keyword evidence="4" id="KW-0812">Transmembrane</keyword>
<feature type="transmembrane region" description="Helical" evidence="4">
    <location>
        <begin position="12"/>
        <end position="35"/>
    </location>
</feature>
<dbReference type="Pfam" id="PF01553">
    <property type="entry name" value="Acyltransferase"/>
    <property type="match status" value="1"/>
</dbReference>
<evidence type="ECO:0000256" key="3">
    <source>
        <dbReference type="ARBA" id="ARBA00023315"/>
    </source>
</evidence>
<dbReference type="CDD" id="cd07989">
    <property type="entry name" value="LPLAT_AGPAT-like"/>
    <property type="match status" value="1"/>
</dbReference>
<keyword evidence="3 6" id="KW-0012">Acyltransferase</keyword>
<dbReference type="RefSeq" id="WP_109678319.1">
    <property type="nucleotide sequence ID" value="NZ_CP086615.1"/>
</dbReference>
<protein>
    <submittedName>
        <fullName evidence="6">1-acyl-sn-glycerol-3-phosphate acyltransferase</fullName>
    </submittedName>
</protein>
<dbReference type="GO" id="GO:0006654">
    <property type="term" value="P:phosphatidic acid biosynthetic process"/>
    <property type="evidence" value="ECO:0007669"/>
    <property type="project" value="TreeGrafter"/>
</dbReference>
<evidence type="ECO:0000256" key="1">
    <source>
        <dbReference type="ARBA" id="ARBA00005189"/>
    </source>
</evidence>
<dbReference type="PANTHER" id="PTHR10434">
    <property type="entry name" value="1-ACYL-SN-GLYCEROL-3-PHOSPHATE ACYLTRANSFERASE"/>
    <property type="match status" value="1"/>
</dbReference>
<evidence type="ECO:0000259" key="5">
    <source>
        <dbReference type="SMART" id="SM00563"/>
    </source>
</evidence>
<dbReference type="OrthoDB" id="9812274at2"/>
<keyword evidence="4" id="KW-0472">Membrane</keyword>
<evidence type="ECO:0000313" key="7">
    <source>
        <dbReference type="Proteomes" id="UP000245474"/>
    </source>
</evidence>
<evidence type="ECO:0000256" key="4">
    <source>
        <dbReference type="SAM" id="Phobius"/>
    </source>
</evidence>
<gene>
    <name evidence="6" type="ORF">DEM34_08770</name>
</gene>
<dbReference type="SUPFAM" id="SSF69593">
    <property type="entry name" value="Glycerol-3-phosphate (1)-acyltransferase"/>
    <property type="match status" value="1"/>
</dbReference>
<dbReference type="AlphaFoldDB" id="A0A2U2N2E3"/>
<dbReference type="InterPro" id="IPR002123">
    <property type="entry name" value="Plipid/glycerol_acylTrfase"/>
</dbReference>
<feature type="domain" description="Phospholipid/glycerol acyltransferase" evidence="5">
    <location>
        <begin position="78"/>
        <end position="192"/>
    </location>
</feature>
<reference evidence="6 7" key="1">
    <citation type="submission" date="2018-05" db="EMBL/GenBank/DDBJ databases">
        <title>Spiribacter halobius sp. nov., a moderately halophilic bacterium isolated from marine solar saltern.</title>
        <authorList>
            <person name="Zheng W.-S."/>
            <person name="Lu D.-C."/>
            <person name="Du Z.-J."/>
        </authorList>
    </citation>
    <scope>NUCLEOTIDE SEQUENCE [LARGE SCALE GENOMIC DNA]</scope>
    <source>
        <strain evidence="6 7">E85</strain>
    </source>
</reference>
<keyword evidence="2 6" id="KW-0808">Transferase</keyword>
<dbReference type="GO" id="GO:0003841">
    <property type="term" value="F:1-acylglycerol-3-phosphate O-acyltransferase activity"/>
    <property type="evidence" value="ECO:0007669"/>
    <property type="project" value="TreeGrafter"/>
</dbReference>
<keyword evidence="7" id="KW-1185">Reference proteome</keyword>
<evidence type="ECO:0000313" key="6">
    <source>
        <dbReference type="EMBL" id="PWG63391.1"/>
    </source>
</evidence>
<comment type="pathway">
    <text evidence="1">Lipid metabolism.</text>
</comment>
<keyword evidence="4" id="KW-1133">Transmembrane helix</keyword>
<dbReference type="Proteomes" id="UP000245474">
    <property type="component" value="Unassembled WGS sequence"/>
</dbReference>
<dbReference type="SMART" id="SM00563">
    <property type="entry name" value="PlsC"/>
    <property type="match status" value="1"/>
</dbReference>
<name>A0A2U2N2E3_9GAMM</name>
<sequence>MATSARGSLARGLLFQTGMMLSILVWGVVSLLLSWPLPYRRRYWLISRWCPFMWWWLERVGGVGFRVEGLEHIPETPAVVLSKHQSTWETVNLVRWFHPQTWVLKRELMWLPIFGWALALLEPIAIDRAAGRDAMRQVVEQGRARLRAGRWVVVFPEGTRIPAGRRGRYRLGGAVLACEAGVPVVPVAHNAGEHWPRRGLRLRPGTVNVRIGQPIPTAGRDAMDVLTEAQHWIEQQMPELSRFGYSGELVDRHRAAG</sequence>
<accession>A0A2U2N2E3</accession>